<reference evidence="2" key="1">
    <citation type="submission" date="2018-11" db="EMBL/GenBank/DDBJ databases">
        <authorList>
            <consortium name="Pathogen Informatics"/>
        </authorList>
    </citation>
    <scope>NUCLEOTIDE SEQUENCE</scope>
</reference>
<dbReference type="OrthoDB" id="10254377at2759"/>
<name>A0A3S4ZYH3_9PLAT</name>
<gene>
    <name evidence="2" type="ORF">PXEA_LOCUS822</name>
</gene>
<dbReference type="Proteomes" id="UP000784294">
    <property type="component" value="Unassembled WGS sequence"/>
</dbReference>
<evidence type="ECO:0000256" key="1">
    <source>
        <dbReference type="SAM" id="MobiDB-lite"/>
    </source>
</evidence>
<keyword evidence="3" id="KW-1185">Reference proteome</keyword>
<organism evidence="2 3">
    <name type="scientific">Protopolystoma xenopodis</name>
    <dbReference type="NCBI Taxonomy" id="117903"/>
    <lineage>
        <taxon>Eukaryota</taxon>
        <taxon>Metazoa</taxon>
        <taxon>Spiralia</taxon>
        <taxon>Lophotrochozoa</taxon>
        <taxon>Platyhelminthes</taxon>
        <taxon>Monogenea</taxon>
        <taxon>Polyopisthocotylea</taxon>
        <taxon>Polystomatidea</taxon>
        <taxon>Polystomatidae</taxon>
        <taxon>Protopolystoma</taxon>
    </lineage>
</organism>
<dbReference type="AlphaFoldDB" id="A0A3S4ZYH3"/>
<comment type="caution">
    <text evidence="2">The sequence shown here is derived from an EMBL/GenBank/DDBJ whole genome shotgun (WGS) entry which is preliminary data.</text>
</comment>
<evidence type="ECO:0000313" key="3">
    <source>
        <dbReference type="Proteomes" id="UP000784294"/>
    </source>
</evidence>
<dbReference type="EMBL" id="CAAALY010001607">
    <property type="protein sequence ID" value="VEL07382.1"/>
    <property type="molecule type" value="Genomic_DNA"/>
</dbReference>
<evidence type="ECO:0000313" key="2">
    <source>
        <dbReference type="EMBL" id="VEL07382.1"/>
    </source>
</evidence>
<feature type="compositionally biased region" description="Acidic residues" evidence="1">
    <location>
        <begin position="151"/>
        <end position="163"/>
    </location>
</feature>
<proteinExistence type="predicted"/>
<protein>
    <submittedName>
        <fullName evidence="2">Uncharacterized protein</fullName>
    </submittedName>
</protein>
<feature type="region of interest" description="Disordered" evidence="1">
    <location>
        <begin position="1"/>
        <end position="25"/>
    </location>
</feature>
<accession>A0A3S4ZYH3</accession>
<feature type="compositionally biased region" description="Acidic residues" evidence="1">
    <location>
        <begin position="1"/>
        <end position="14"/>
    </location>
</feature>
<sequence>MAALTDDADYDAGETSENVPSPLSGAGNHDNYYGKRFWTICVLPSRPDNKTNLSALTWTQKPVMSELEHFPPASPLIRLYLSSLRYASPLTSLLITWSLNAVNRPPLFLTTMQPILAQPHLNLSPLALWPCATSATDGGAELSEDRTTEIDASEEEVDEDEDDASFRPLSLVAKPESWGQAGPAESLSFPVELGSSCSAFSDADVEVQEPKEEEFHCYSLQSTLETDIGNCPTSVHNGLAQEIQGSRGKSFAHFANDLGLEENLRPFWLESVP</sequence>
<feature type="region of interest" description="Disordered" evidence="1">
    <location>
        <begin position="136"/>
        <end position="164"/>
    </location>
</feature>